<reference evidence="7 8" key="1">
    <citation type="submission" date="2019-06" db="EMBL/GenBank/DDBJ databases">
        <title>Sorghum-associated microbial communities from plants grown in Nebraska, USA.</title>
        <authorList>
            <person name="Schachtman D."/>
        </authorList>
    </citation>
    <scope>NUCLEOTIDE SEQUENCE [LARGE SCALE GENOMIC DNA]</scope>
    <source>
        <strain evidence="7 8">1225</strain>
    </source>
</reference>
<keyword evidence="4" id="KW-0521">NADP</keyword>
<evidence type="ECO:0000256" key="3">
    <source>
        <dbReference type="ARBA" id="ARBA00022827"/>
    </source>
</evidence>
<accession>A0A561R8T8</accession>
<evidence type="ECO:0000256" key="2">
    <source>
        <dbReference type="ARBA" id="ARBA00022630"/>
    </source>
</evidence>
<dbReference type="PANTHER" id="PTHR48467:SF1">
    <property type="entry name" value="GLUTAMATE SYNTHASE 1 [NADH], CHLOROPLASTIC-LIKE"/>
    <property type="match status" value="1"/>
</dbReference>
<dbReference type="EMBL" id="VIWP01000001">
    <property type="protein sequence ID" value="TWF59052.1"/>
    <property type="molecule type" value="Genomic_DNA"/>
</dbReference>
<evidence type="ECO:0000256" key="4">
    <source>
        <dbReference type="ARBA" id="ARBA00022857"/>
    </source>
</evidence>
<dbReference type="OrthoDB" id="9803192at2"/>
<feature type="domain" description="FAD/NAD(P)-binding" evidence="6">
    <location>
        <begin position="4"/>
        <end position="158"/>
    </location>
</feature>
<keyword evidence="5" id="KW-0560">Oxidoreductase</keyword>
<keyword evidence="2" id="KW-0285">Flavoprotein</keyword>
<dbReference type="RefSeq" id="WP_145632918.1">
    <property type="nucleotide sequence ID" value="NZ_VIWP01000001.1"/>
</dbReference>
<evidence type="ECO:0000256" key="1">
    <source>
        <dbReference type="ARBA" id="ARBA00001974"/>
    </source>
</evidence>
<dbReference type="Pfam" id="PF07992">
    <property type="entry name" value="Pyr_redox_2"/>
    <property type="match status" value="1"/>
</dbReference>
<dbReference type="Proteomes" id="UP000320653">
    <property type="component" value="Unassembled WGS sequence"/>
</dbReference>
<sequence>MRGKVAIVGAGPAGCFVAQSLLKDAPALEIALIDCLPTPYGLIRYGVAPDHQGTKAITRQFSRIFERQGARFFGNVHIGRDLSLDMLRDAYDAVVLAAGLSQDRRLGIAGDDLPGVYGAGSLIRSLQSHPFADPLPALGPNPLIVGNGNVAIDLLRLLSKSPRELAGSDLGAEATAWLAGNGFRSITVLGRSPGAKAKFDPLMIRELANLSRVRISLTDPGQADGDDEQKRIDALAGIDGIGSGPIEVKFCFSRVPLSVEGADHVTGLRVASPQGEKIIEASSIVTAVGFASNGELGASETDGAAGKPGSRLYSAGWFGHGPKGAIPDARLSAQTIAAQVLGELAADNRRIGSAIFENLPDVVDYAGWQRIEAAELLGRNDERCRAKLQSIDAMLQAARSNHAGSGEAGL</sequence>
<dbReference type="InterPro" id="IPR055275">
    <property type="entry name" value="Ferredox_Rdtase"/>
</dbReference>
<keyword evidence="8" id="KW-1185">Reference proteome</keyword>
<organism evidence="7 8">
    <name type="scientific">Neorhizobium alkalisoli</name>
    <dbReference type="NCBI Taxonomy" id="528178"/>
    <lineage>
        <taxon>Bacteria</taxon>
        <taxon>Pseudomonadati</taxon>
        <taxon>Pseudomonadota</taxon>
        <taxon>Alphaproteobacteria</taxon>
        <taxon>Hyphomicrobiales</taxon>
        <taxon>Rhizobiaceae</taxon>
        <taxon>Rhizobium/Agrobacterium group</taxon>
        <taxon>Neorhizobium</taxon>
    </lineage>
</organism>
<keyword evidence="3" id="KW-0274">FAD</keyword>
<comment type="caution">
    <text evidence="7">The sequence shown here is derived from an EMBL/GenBank/DDBJ whole genome shotgun (WGS) entry which is preliminary data.</text>
</comment>
<comment type="cofactor">
    <cofactor evidence="1">
        <name>FAD</name>
        <dbReference type="ChEBI" id="CHEBI:57692"/>
    </cofactor>
</comment>
<dbReference type="PRINTS" id="PR00419">
    <property type="entry name" value="ADXRDTASE"/>
</dbReference>
<protein>
    <submittedName>
        <fullName evidence="7">Ferredoxin--NADP+ reductase</fullName>
    </submittedName>
</protein>
<evidence type="ECO:0000256" key="5">
    <source>
        <dbReference type="ARBA" id="ARBA00023002"/>
    </source>
</evidence>
<dbReference type="AlphaFoldDB" id="A0A561R8T8"/>
<name>A0A561R8T8_9HYPH</name>
<evidence type="ECO:0000313" key="7">
    <source>
        <dbReference type="EMBL" id="TWF59052.1"/>
    </source>
</evidence>
<dbReference type="PANTHER" id="PTHR48467">
    <property type="entry name" value="GLUTAMATE SYNTHASE 1 [NADH], CHLOROPLASTIC-LIKE"/>
    <property type="match status" value="1"/>
</dbReference>
<dbReference type="GO" id="GO:0016491">
    <property type="term" value="F:oxidoreductase activity"/>
    <property type="evidence" value="ECO:0007669"/>
    <property type="project" value="UniProtKB-KW"/>
</dbReference>
<evidence type="ECO:0000259" key="6">
    <source>
        <dbReference type="Pfam" id="PF07992"/>
    </source>
</evidence>
<proteinExistence type="predicted"/>
<gene>
    <name evidence="7" type="ORF">FHW37_101856</name>
</gene>
<evidence type="ECO:0000313" key="8">
    <source>
        <dbReference type="Proteomes" id="UP000320653"/>
    </source>
</evidence>
<dbReference type="Gene3D" id="3.40.50.720">
    <property type="entry name" value="NAD(P)-binding Rossmann-like Domain"/>
    <property type="match status" value="2"/>
</dbReference>
<dbReference type="SUPFAM" id="SSF51971">
    <property type="entry name" value="Nucleotide-binding domain"/>
    <property type="match status" value="1"/>
</dbReference>
<dbReference type="InterPro" id="IPR023753">
    <property type="entry name" value="FAD/NAD-binding_dom"/>
</dbReference>